<comment type="caution">
    <text evidence="2">The sequence shown here is derived from an EMBL/GenBank/DDBJ whole genome shotgun (WGS) entry which is preliminary data.</text>
</comment>
<dbReference type="SUPFAM" id="SSF54593">
    <property type="entry name" value="Glyoxalase/Bleomycin resistance protein/Dihydroxybiphenyl dioxygenase"/>
    <property type="match status" value="1"/>
</dbReference>
<dbReference type="Proteomes" id="UP000267418">
    <property type="component" value="Unassembled WGS sequence"/>
</dbReference>
<evidence type="ECO:0000313" key="3">
    <source>
        <dbReference type="Proteomes" id="UP000267418"/>
    </source>
</evidence>
<dbReference type="RefSeq" id="WP_126469207.1">
    <property type="nucleotide sequence ID" value="NZ_RXOE01000001.1"/>
</dbReference>
<name>A0A3S0IID2_9BURK</name>
<dbReference type="PANTHER" id="PTHR36503">
    <property type="entry name" value="BLR2520 PROTEIN"/>
    <property type="match status" value="1"/>
</dbReference>
<dbReference type="Gene3D" id="3.10.180.10">
    <property type="entry name" value="2,3-Dihydroxybiphenyl 1,2-Dioxygenase, domain 1"/>
    <property type="match status" value="1"/>
</dbReference>
<dbReference type="PANTHER" id="PTHR36503:SF1">
    <property type="entry name" value="BLR2520 PROTEIN"/>
    <property type="match status" value="1"/>
</dbReference>
<dbReference type="Pfam" id="PF00903">
    <property type="entry name" value="Glyoxalase"/>
    <property type="match status" value="1"/>
</dbReference>
<organism evidence="2 3">
    <name type="scientific">Variovorax gossypii</name>
    <dbReference type="NCBI Taxonomy" id="1679495"/>
    <lineage>
        <taxon>Bacteria</taxon>
        <taxon>Pseudomonadati</taxon>
        <taxon>Pseudomonadota</taxon>
        <taxon>Betaproteobacteria</taxon>
        <taxon>Burkholderiales</taxon>
        <taxon>Comamonadaceae</taxon>
        <taxon>Variovorax</taxon>
    </lineage>
</organism>
<evidence type="ECO:0000259" key="1">
    <source>
        <dbReference type="PROSITE" id="PS51819"/>
    </source>
</evidence>
<dbReference type="InterPro" id="IPR004360">
    <property type="entry name" value="Glyas_Fos-R_dOase_dom"/>
</dbReference>
<dbReference type="InterPro" id="IPR029068">
    <property type="entry name" value="Glyas_Bleomycin-R_OHBP_Dase"/>
</dbReference>
<accession>A0A3S0IID2</accession>
<reference evidence="2 3" key="1">
    <citation type="submission" date="2018-12" db="EMBL/GenBank/DDBJ databases">
        <title>The genome of Variovorax gossypii DSM 100435.</title>
        <authorList>
            <person name="Gao J."/>
            <person name="Sun J."/>
        </authorList>
    </citation>
    <scope>NUCLEOTIDE SEQUENCE [LARGE SCALE GENOMIC DNA]</scope>
    <source>
        <strain evidence="2 3">DSM 100435</strain>
    </source>
</reference>
<evidence type="ECO:0000313" key="2">
    <source>
        <dbReference type="EMBL" id="RTQ37546.1"/>
    </source>
</evidence>
<proteinExistence type="predicted"/>
<feature type="domain" description="VOC" evidence="1">
    <location>
        <begin position="4"/>
        <end position="133"/>
    </location>
</feature>
<keyword evidence="3" id="KW-1185">Reference proteome</keyword>
<dbReference type="InterPro" id="IPR037523">
    <property type="entry name" value="VOC_core"/>
</dbReference>
<dbReference type="OrthoDB" id="9797663at2"/>
<gene>
    <name evidence="2" type="ORF">EJP69_07435</name>
</gene>
<protein>
    <submittedName>
        <fullName evidence="2">VOC family protein</fullName>
    </submittedName>
</protein>
<sequence>MKARISVLTICVDDLERALRFYCDGLGLVTPGIIGQEFEHGAVAFFDLQPGLKLALWPRDSLAHDSGIARRGSASPDFTIGHNLRSEAEVQATMAQAEAAGATIVKPAQKTFWGGFAGYFQDLDGHLWEVVYNPAFLPED</sequence>
<dbReference type="PROSITE" id="PS51819">
    <property type="entry name" value="VOC"/>
    <property type="match status" value="1"/>
</dbReference>
<dbReference type="AlphaFoldDB" id="A0A3S0IID2"/>
<dbReference type="EMBL" id="RXOE01000001">
    <property type="protein sequence ID" value="RTQ37546.1"/>
    <property type="molecule type" value="Genomic_DNA"/>
</dbReference>